<accession>A0A5C5XGH1</accession>
<dbReference type="Proteomes" id="UP000316095">
    <property type="component" value="Unassembled WGS sequence"/>
</dbReference>
<dbReference type="InterPro" id="IPR036280">
    <property type="entry name" value="Multihaem_cyt_sf"/>
</dbReference>
<evidence type="ECO:0008006" key="3">
    <source>
        <dbReference type="Google" id="ProtNLM"/>
    </source>
</evidence>
<protein>
    <recommendedName>
        <fullName evidence="3">Cytochrome c-552/4 domain-containing protein</fullName>
    </recommendedName>
</protein>
<dbReference type="Gene3D" id="1.10.1130.10">
    <property type="entry name" value="Flavocytochrome C3, Chain A"/>
    <property type="match status" value="1"/>
</dbReference>
<comment type="caution">
    <text evidence="1">The sequence shown here is derived from an EMBL/GenBank/DDBJ whole genome shotgun (WGS) entry which is preliminary data.</text>
</comment>
<dbReference type="AlphaFoldDB" id="A0A5C5XGH1"/>
<sequence>MTNKSSSLLNIHSQNRGQNHLLISGCLLVMLILFGHGREVEAQVENNLVVKQLCEQRNQEGDFLNYNGHELTQLQACKRCHGGPLSSTNSIEEDTSTAQNPIIGQDLIRASTDGWFLGNEMTTWETFDKHAQAYVALESGLAQSMATLLGIVDEKGKSLIHHDLRCLACHSSIPVENYLTEFPDDCKVTGKTYVTVCAGLGNSAENNRSLKQVYGVSLLAGVSCEGCHGPAGDKKAEDNDGIRGWGNLHWMDENWRHYDSAKRYASGQWDVRSYVNRARICASCHIGNVRQGKIITHEMYAAGHPPLPNLEVATYSNQEPSHWNGFFDKSPELKTEYASKVLPDVNLEEVFTSTSRVAEQTTIMLVSGLMNMAEQLRLSADLLDPEVHSPLHQIAEQDSSIEFHSWPEFANYACFNCHHDLRTGTWRQSRKLMLKPGRPNIHEWPLASAKLASMYFNDVSGYEAQLKPLVQSLNAAPFGNPVSLMESSRGLADWLEKNAWELSHNPVSVEKLPELMTSICTLAEEERDYDSVRQLIWSYVVAYDEFMFLNSDMTARIIHRDVKESPLFAGWYDNQSNEITDCLRNFQEHVMLDLNRSRERKVLSIQGMNSRNDSPVNFGIYELDLSAVFPMISAYEAKELQTNFQKLKSLSEKLVEVQ</sequence>
<keyword evidence="2" id="KW-1185">Reference proteome</keyword>
<gene>
    <name evidence="1" type="ORF">Pan54_22370</name>
</gene>
<proteinExistence type="predicted"/>
<reference evidence="1 2" key="1">
    <citation type="submission" date="2019-02" db="EMBL/GenBank/DDBJ databases">
        <title>Deep-cultivation of Planctomycetes and their phenomic and genomic characterization uncovers novel biology.</title>
        <authorList>
            <person name="Wiegand S."/>
            <person name="Jogler M."/>
            <person name="Boedeker C."/>
            <person name="Pinto D."/>
            <person name="Vollmers J."/>
            <person name="Rivas-Marin E."/>
            <person name="Kohn T."/>
            <person name="Peeters S.H."/>
            <person name="Heuer A."/>
            <person name="Rast P."/>
            <person name="Oberbeckmann S."/>
            <person name="Bunk B."/>
            <person name="Jeske O."/>
            <person name="Meyerdierks A."/>
            <person name="Storesund J.E."/>
            <person name="Kallscheuer N."/>
            <person name="Luecker S."/>
            <person name="Lage O.M."/>
            <person name="Pohl T."/>
            <person name="Merkel B.J."/>
            <person name="Hornburger P."/>
            <person name="Mueller R.-W."/>
            <person name="Bruemmer F."/>
            <person name="Labrenz M."/>
            <person name="Spormann A.M."/>
            <person name="Op Den Camp H."/>
            <person name="Overmann J."/>
            <person name="Amann R."/>
            <person name="Jetten M.S.M."/>
            <person name="Mascher T."/>
            <person name="Medema M.H."/>
            <person name="Devos D.P."/>
            <person name="Kaster A.-K."/>
            <person name="Ovreas L."/>
            <person name="Rohde M."/>
            <person name="Galperin M.Y."/>
            <person name="Jogler C."/>
        </authorList>
    </citation>
    <scope>NUCLEOTIDE SEQUENCE [LARGE SCALE GENOMIC DNA]</scope>
    <source>
        <strain evidence="1 2">Pan54</strain>
    </source>
</reference>
<name>A0A5C5XGH1_9PLAN</name>
<evidence type="ECO:0000313" key="2">
    <source>
        <dbReference type="Proteomes" id="UP000316095"/>
    </source>
</evidence>
<dbReference type="SUPFAM" id="SSF48695">
    <property type="entry name" value="Multiheme cytochromes"/>
    <property type="match status" value="1"/>
</dbReference>
<dbReference type="EMBL" id="SJPG01000001">
    <property type="protein sequence ID" value="TWT61501.1"/>
    <property type="molecule type" value="Genomic_DNA"/>
</dbReference>
<dbReference type="RefSeq" id="WP_146503484.1">
    <property type="nucleotide sequence ID" value="NZ_SJPG01000001.1"/>
</dbReference>
<organism evidence="1 2">
    <name type="scientific">Rubinisphaera italica</name>
    <dbReference type="NCBI Taxonomy" id="2527969"/>
    <lineage>
        <taxon>Bacteria</taxon>
        <taxon>Pseudomonadati</taxon>
        <taxon>Planctomycetota</taxon>
        <taxon>Planctomycetia</taxon>
        <taxon>Planctomycetales</taxon>
        <taxon>Planctomycetaceae</taxon>
        <taxon>Rubinisphaera</taxon>
    </lineage>
</organism>
<evidence type="ECO:0000313" key="1">
    <source>
        <dbReference type="EMBL" id="TWT61501.1"/>
    </source>
</evidence>
<dbReference type="OrthoDB" id="248740at2"/>